<keyword evidence="3" id="KW-1185">Reference proteome</keyword>
<evidence type="ECO:0000259" key="1">
    <source>
        <dbReference type="PROSITE" id="PS50206"/>
    </source>
</evidence>
<name>A0ABU0A3D3_9BACI</name>
<dbReference type="RefSeq" id="WP_307332603.1">
    <property type="nucleotide sequence ID" value="NZ_JAUSUG010000040.1"/>
</dbReference>
<protein>
    <submittedName>
        <fullName evidence="2">Rhodanese-related sulfurtransferase</fullName>
    </submittedName>
</protein>
<organism evidence="2 3">
    <name type="scientific">Evansella vedderi</name>
    <dbReference type="NCBI Taxonomy" id="38282"/>
    <lineage>
        <taxon>Bacteria</taxon>
        <taxon>Bacillati</taxon>
        <taxon>Bacillota</taxon>
        <taxon>Bacilli</taxon>
        <taxon>Bacillales</taxon>
        <taxon>Bacillaceae</taxon>
        <taxon>Evansella</taxon>
    </lineage>
</organism>
<feature type="domain" description="Rhodanese" evidence="1">
    <location>
        <begin position="23"/>
        <end position="108"/>
    </location>
</feature>
<dbReference type="InterPro" id="IPR050229">
    <property type="entry name" value="GlpE_sulfurtransferase"/>
</dbReference>
<dbReference type="SUPFAM" id="SSF52821">
    <property type="entry name" value="Rhodanese/Cell cycle control phosphatase"/>
    <property type="match status" value="1"/>
</dbReference>
<evidence type="ECO:0000313" key="3">
    <source>
        <dbReference type="Proteomes" id="UP001230005"/>
    </source>
</evidence>
<gene>
    <name evidence="2" type="ORF">J2S74_005464</name>
</gene>
<reference evidence="2 3" key="1">
    <citation type="submission" date="2023-07" db="EMBL/GenBank/DDBJ databases">
        <title>Genomic Encyclopedia of Type Strains, Phase IV (KMG-IV): sequencing the most valuable type-strain genomes for metagenomic binning, comparative biology and taxonomic classification.</title>
        <authorList>
            <person name="Goeker M."/>
        </authorList>
    </citation>
    <scope>NUCLEOTIDE SEQUENCE [LARGE SCALE GENOMIC DNA]</scope>
    <source>
        <strain evidence="2 3">DSM 9768</strain>
    </source>
</reference>
<comment type="caution">
    <text evidence="2">The sequence shown here is derived from an EMBL/GenBank/DDBJ whole genome shotgun (WGS) entry which is preliminary data.</text>
</comment>
<dbReference type="Pfam" id="PF00581">
    <property type="entry name" value="Rhodanese"/>
    <property type="match status" value="1"/>
</dbReference>
<dbReference type="SMART" id="SM00450">
    <property type="entry name" value="RHOD"/>
    <property type="match status" value="1"/>
</dbReference>
<dbReference type="PROSITE" id="PS50206">
    <property type="entry name" value="RHODANESE_3"/>
    <property type="match status" value="1"/>
</dbReference>
<dbReference type="InterPro" id="IPR001763">
    <property type="entry name" value="Rhodanese-like_dom"/>
</dbReference>
<dbReference type="CDD" id="cd00158">
    <property type="entry name" value="RHOD"/>
    <property type="match status" value="1"/>
</dbReference>
<proteinExistence type="predicted"/>
<evidence type="ECO:0000313" key="2">
    <source>
        <dbReference type="EMBL" id="MDQ0258001.1"/>
    </source>
</evidence>
<dbReference type="Gene3D" id="3.40.250.10">
    <property type="entry name" value="Rhodanese-like domain"/>
    <property type="match status" value="1"/>
</dbReference>
<dbReference type="PANTHER" id="PTHR43031:SF17">
    <property type="entry name" value="SULFURTRANSFERASE YTWF-RELATED"/>
    <property type="match status" value="1"/>
</dbReference>
<dbReference type="EMBL" id="JAUSUG010000040">
    <property type="protein sequence ID" value="MDQ0258001.1"/>
    <property type="molecule type" value="Genomic_DNA"/>
</dbReference>
<sequence length="125" mass="14433">MSYEKDGIKQIEVEELKELLKSNGEDKVFIDVREPEEYEAAHIPGVPLLPMNNIPFFLEGFKKDKEYVFICRSGNRSQNVSRYLKENGIEKVVNFDGGMLSWDGEKAAGPEHQIKDVNELKEWNK</sequence>
<dbReference type="Proteomes" id="UP001230005">
    <property type="component" value="Unassembled WGS sequence"/>
</dbReference>
<accession>A0ABU0A3D3</accession>
<dbReference type="PANTHER" id="PTHR43031">
    <property type="entry name" value="FAD-DEPENDENT OXIDOREDUCTASE"/>
    <property type="match status" value="1"/>
</dbReference>
<dbReference type="InterPro" id="IPR036873">
    <property type="entry name" value="Rhodanese-like_dom_sf"/>
</dbReference>